<keyword evidence="1" id="KW-0472">Membrane</keyword>
<dbReference type="EMBL" id="UOGF01000099">
    <property type="protein sequence ID" value="VAX32900.1"/>
    <property type="molecule type" value="Genomic_DNA"/>
</dbReference>
<dbReference type="AlphaFoldDB" id="A0A3B1DDF0"/>
<protein>
    <submittedName>
        <fullName evidence="2">Uncharacterized protein</fullName>
    </submittedName>
</protein>
<proteinExistence type="predicted"/>
<name>A0A3B1DDF0_9ZZZZ</name>
<keyword evidence="1" id="KW-1133">Transmembrane helix</keyword>
<organism evidence="2">
    <name type="scientific">hydrothermal vent metagenome</name>
    <dbReference type="NCBI Taxonomy" id="652676"/>
    <lineage>
        <taxon>unclassified sequences</taxon>
        <taxon>metagenomes</taxon>
        <taxon>ecological metagenomes</taxon>
    </lineage>
</organism>
<feature type="transmembrane region" description="Helical" evidence="1">
    <location>
        <begin position="67"/>
        <end position="86"/>
    </location>
</feature>
<feature type="transmembrane region" description="Helical" evidence="1">
    <location>
        <begin position="19"/>
        <end position="40"/>
    </location>
</feature>
<feature type="transmembrane region" description="Helical" evidence="1">
    <location>
        <begin position="98"/>
        <end position="120"/>
    </location>
</feature>
<keyword evidence="1" id="KW-0812">Transmembrane</keyword>
<gene>
    <name evidence="2" type="ORF">MNBD_NITROSPIRAE01-1392</name>
</gene>
<evidence type="ECO:0000313" key="2">
    <source>
        <dbReference type="EMBL" id="VAX32900.1"/>
    </source>
</evidence>
<reference evidence="2" key="1">
    <citation type="submission" date="2018-06" db="EMBL/GenBank/DDBJ databases">
        <authorList>
            <person name="Zhirakovskaya E."/>
        </authorList>
    </citation>
    <scope>NUCLEOTIDE SEQUENCE</scope>
</reference>
<evidence type="ECO:0000256" key="1">
    <source>
        <dbReference type="SAM" id="Phobius"/>
    </source>
</evidence>
<sequence length="127" mass="14318">MEGCFVPILRALSERTKTILNVVLLLLQLITISAYAGMVYSKEEIRSISHGLYPNSDQLMNSNLLELMLSSGLVWGLSAIFVASIIKEFKFKDKNRKVRLNMGILLFIASLFALVSYRIYAPILEMS</sequence>
<accession>A0A3B1DDF0</accession>